<feature type="transmembrane region" description="Helical" evidence="6">
    <location>
        <begin position="186"/>
        <end position="205"/>
    </location>
</feature>
<protein>
    <submittedName>
        <fullName evidence="7">YihY/virulence factor BrkB family protein</fullName>
    </submittedName>
</protein>
<evidence type="ECO:0000256" key="4">
    <source>
        <dbReference type="ARBA" id="ARBA00022989"/>
    </source>
</evidence>
<dbReference type="PANTHER" id="PTHR30213">
    <property type="entry name" value="INNER MEMBRANE PROTEIN YHJD"/>
    <property type="match status" value="1"/>
</dbReference>
<feature type="transmembrane region" description="Helical" evidence="6">
    <location>
        <begin position="250"/>
        <end position="272"/>
    </location>
</feature>
<dbReference type="PANTHER" id="PTHR30213:SF0">
    <property type="entry name" value="UPF0761 MEMBRANE PROTEIN YIHY"/>
    <property type="match status" value="1"/>
</dbReference>
<dbReference type="PIRSF" id="PIRSF035875">
    <property type="entry name" value="RNase_BN"/>
    <property type="match status" value="1"/>
</dbReference>
<evidence type="ECO:0000313" key="8">
    <source>
        <dbReference type="Proteomes" id="UP001589854"/>
    </source>
</evidence>
<evidence type="ECO:0000256" key="5">
    <source>
        <dbReference type="ARBA" id="ARBA00023136"/>
    </source>
</evidence>
<dbReference type="NCBIfam" id="TIGR00765">
    <property type="entry name" value="yihY_not_rbn"/>
    <property type="match status" value="1"/>
</dbReference>
<accession>A0ABV6GHG6</accession>
<evidence type="ECO:0000256" key="1">
    <source>
        <dbReference type="ARBA" id="ARBA00004651"/>
    </source>
</evidence>
<keyword evidence="2" id="KW-1003">Cell membrane</keyword>
<dbReference type="InterPro" id="IPR017039">
    <property type="entry name" value="Virul_fac_BrkB"/>
</dbReference>
<dbReference type="RefSeq" id="WP_378935656.1">
    <property type="nucleotide sequence ID" value="NZ_JBHLVO010000014.1"/>
</dbReference>
<feature type="transmembrane region" description="Helical" evidence="6">
    <location>
        <begin position="140"/>
        <end position="161"/>
    </location>
</feature>
<keyword evidence="5 6" id="KW-0472">Membrane</keyword>
<feature type="transmembrane region" description="Helical" evidence="6">
    <location>
        <begin position="217"/>
        <end position="238"/>
    </location>
</feature>
<dbReference type="EMBL" id="JBHLVO010000014">
    <property type="protein sequence ID" value="MFC0272893.1"/>
    <property type="molecule type" value="Genomic_DNA"/>
</dbReference>
<keyword evidence="8" id="KW-1185">Reference proteome</keyword>
<evidence type="ECO:0000256" key="2">
    <source>
        <dbReference type="ARBA" id="ARBA00022475"/>
    </source>
</evidence>
<reference evidence="7 8" key="1">
    <citation type="submission" date="2024-09" db="EMBL/GenBank/DDBJ databases">
        <authorList>
            <person name="Sun Q."/>
            <person name="Mori K."/>
        </authorList>
    </citation>
    <scope>NUCLEOTIDE SEQUENCE [LARGE SCALE GENOMIC DNA]</scope>
    <source>
        <strain evidence="7 8">CCM 7228</strain>
    </source>
</reference>
<evidence type="ECO:0000256" key="3">
    <source>
        <dbReference type="ARBA" id="ARBA00022692"/>
    </source>
</evidence>
<evidence type="ECO:0000256" key="6">
    <source>
        <dbReference type="SAM" id="Phobius"/>
    </source>
</evidence>
<organism evidence="7 8">
    <name type="scientific">Metabacillus herbersteinensis</name>
    <dbReference type="NCBI Taxonomy" id="283816"/>
    <lineage>
        <taxon>Bacteria</taxon>
        <taxon>Bacillati</taxon>
        <taxon>Bacillota</taxon>
        <taxon>Bacilli</taxon>
        <taxon>Bacillales</taxon>
        <taxon>Bacillaceae</taxon>
        <taxon>Metabacillus</taxon>
    </lineage>
</organism>
<dbReference type="Pfam" id="PF03631">
    <property type="entry name" value="Virul_fac_BrkB"/>
    <property type="match status" value="1"/>
</dbReference>
<sequence>MLGKNHEAYEKNYYKKGSFLKELLHRFADDEVAGLSAGLAYFFLLSLFPFLIFLITLIGYLPLSQDAVLGVIRQYAPGESSQLIESNLAQILNHHNGGLLSFGIIATLWSASNGINAIVRSFNRAYEVEESRSFIVARGMAILLTVAMVFVILVALLLPVFGKEIGLFIFSTFGLSEQFLTAWNTARWLVSGIILFIVFTSLYFVAPNKRLHIKDCLAGSIFATVGWIAVSLAFSYYVSSFGNYTATYGSLGGIIVLMIWFYISGMVIMLGGELNALLYKRKVAK</sequence>
<feature type="transmembrane region" description="Helical" evidence="6">
    <location>
        <begin position="99"/>
        <end position="119"/>
    </location>
</feature>
<keyword evidence="3 6" id="KW-0812">Transmembrane</keyword>
<comment type="caution">
    <text evidence="7">The sequence shown here is derived from an EMBL/GenBank/DDBJ whole genome shotgun (WGS) entry which is preliminary data.</text>
</comment>
<name>A0ABV6GHG6_9BACI</name>
<feature type="transmembrane region" description="Helical" evidence="6">
    <location>
        <begin position="39"/>
        <end position="61"/>
    </location>
</feature>
<keyword evidence="4 6" id="KW-1133">Transmembrane helix</keyword>
<evidence type="ECO:0000313" key="7">
    <source>
        <dbReference type="EMBL" id="MFC0272893.1"/>
    </source>
</evidence>
<comment type="subcellular location">
    <subcellularLocation>
        <location evidence="1">Cell membrane</location>
        <topology evidence="1">Multi-pass membrane protein</topology>
    </subcellularLocation>
</comment>
<dbReference type="Proteomes" id="UP001589854">
    <property type="component" value="Unassembled WGS sequence"/>
</dbReference>
<gene>
    <name evidence="7" type="ORF">ACFFIX_15800</name>
</gene>
<proteinExistence type="predicted"/>